<gene>
    <name evidence="2" type="ORF">B0I36DRAFT_362392</name>
</gene>
<evidence type="ECO:0000313" key="3">
    <source>
        <dbReference type="Proteomes" id="UP000756346"/>
    </source>
</evidence>
<accession>A0A9P8Y5W5</accession>
<feature type="compositionally biased region" description="Low complexity" evidence="1">
    <location>
        <begin position="338"/>
        <end position="362"/>
    </location>
</feature>
<name>A0A9P8Y5W5_9PEZI</name>
<proteinExistence type="predicted"/>
<dbReference type="EMBL" id="JAGTJQ010000005">
    <property type="protein sequence ID" value="KAH7030552.1"/>
    <property type="molecule type" value="Genomic_DNA"/>
</dbReference>
<comment type="caution">
    <text evidence="2">The sequence shown here is derived from an EMBL/GenBank/DDBJ whole genome shotgun (WGS) entry which is preliminary data.</text>
</comment>
<evidence type="ECO:0000313" key="2">
    <source>
        <dbReference type="EMBL" id="KAH7030552.1"/>
    </source>
</evidence>
<sequence length="399" mass="43400">MGYGIVTARALLANPGHVHCGPDDPVKGHVQLDYRYKADDAGAHNTNSTNPTSSHIRRITEEFHGRVNVMVTLQGRLDVKRWDLDSQEFFEDRVPLFLRQLLLSDGIVRLASAIPTNTTTTTTTTQTVNFSFELSFPQQPCQNHVAFNTVSDQPLPLSTFTTNPLGDVRVRYEVAASITFPGGQDVKVDDQSVRGGFPVSADFKGTLVLYELAPLRRAVGGAIEEDDDDNDDDNDSGGSGSGNRSRRRKKRASLRDRLLGSFSRLYSYDCHVSCSSDVHRSQPLVLQIRIVPSKRRSTARDMDRVRVELMGVKVQVKGLVQGDGSTIFASGTAANGNSIGTGTRSSRESSSTTLSDSSYASGHPQTSGAQMNPDNDWTQVIALSSVLNNVPSSVTPVDI</sequence>
<dbReference type="Proteomes" id="UP000756346">
    <property type="component" value="Unassembled WGS sequence"/>
</dbReference>
<organism evidence="2 3">
    <name type="scientific">Microdochium trichocladiopsis</name>
    <dbReference type="NCBI Taxonomy" id="1682393"/>
    <lineage>
        <taxon>Eukaryota</taxon>
        <taxon>Fungi</taxon>
        <taxon>Dikarya</taxon>
        <taxon>Ascomycota</taxon>
        <taxon>Pezizomycotina</taxon>
        <taxon>Sordariomycetes</taxon>
        <taxon>Xylariomycetidae</taxon>
        <taxon>Xylariales</taxon>
        <taxon>Microdochiaceae</taxon>
        <taxon>Microdochium</taxon>
    </lineage>
</organism>
<protein>
    <submittedName>
        <fullName evidence="2">Uncharacterized protein</fullName>
    </submittedName>
</protein>
<reference evidence="2" key="1">
    <citation type="journal article" date="2021" name="Nat. Commun.">
        <title>Genetic determinants of endophytism in the Arabidopsis root mycobiome.</title>
        <authorList>
            <person name="Mesny F."/>
            <person name="Miyauchi S."/>
            <person name="Thiergart T."/>
            <person name="Pickel B."/>
            <person name="Atanasova L."/>
            <person name="Karlsson M."/>
            <person name="Huettel B."/>
            <person name="Barry K.W."/>
            <person name="Haridas S."/>
            <person name="Chen C."/>
            <person name="Bauer D."/>
            <person name="Andreopoulos W."/>
            <person name="Pangilinan J."/>
            <person name="LaButti K."/>
            <person name="Riley R."/>
            <person name="Lipzen A."/>
            <person name="Clum A."/>
            <person name="Drula E."/>
            <person name="Henrissat B."/>
            <person name="Kohler A."/>
            <person name="Grigoriev I.V."/>
            <person name="Martin F.M."/>
            <person name="Hacquard S."/>
        </authorList>
    </citation>
    <scope>NUCLEOTIDE SEQUENCE</scope>
    <source>
        <strain evidence="2">MPI-CAGE-CH-0230</strain>
    </source>
</reference>
<evidence type="ECO:0000256" key="1">
    <source>
        <dbReference type="SAM" id="MobiDB-lite"/>
    </source>
</evidence>
<feature type="compositionally biased region" description="Polar residues" evidence="1">
    <location>
        <begin position="363"/>
        <end position="374"/>
    </location>
</feature>
<dbReference type="OrthoDB" id="2333384at2759"/>
<feature type="compositionally biased region" description="Acidic residues" evidence="1">
    <location>
        <begin position="223"/>
        <end position="235"/>
    </location>
</feature>
<dbReference type="AlphaFoldDB" id="A0A9P8Y5W5"/>
<dbReference type="RefSeq" id="XP_046012232.1">
    <property type="nucleotide sequence ID" value="XM_046158652.1"/>
</dbReference>
<dbReference type="GeneID" id="70188198"/>
<keyword evidence="3" id="KW-1185">Reference proteome</keyword>
<feature type="region of interest" description="Disordered" evidence="1">
    <location>
        <begin position="332"/>
        <end position="374"/>
    </location>
</feature>
<feature type="region of interest" description="Disordered" evidence="1">
    <location>
        <begin position="223"/>
        <end position="252"/>
    </location>
</feature>